<evidence type="ECO:0000256" key="2">
    <source>
        <dbReference type="ARBA" id="ARBA00022679"/>
    </source>
</evidence>
<dbReference type="InterPro" id="IPR050117">
    <property type="entry name" value="MAPK"/>
</dbReference>
<dbReference type="InterPro" id="IPR008271">
    <property type="entry name" value="Ser/Thr_kinase_AS"/>
</dbReference>
<dbReference type="EMBL" id="AYLP01000077">
    <property type="protein sequence ID" value="ESS64870.1"/>
    <property type="molecule type" value="Genomic_DNA"/>
</dbReference>
<gene>
    <name evidence="8" type="ORF">TCDM_06874</name>
</gene>
<protein>
    <submittedName>
        <fullName evidence="8">Protein kinase</fullName>
    </submittedName>
</protein>
<dbReference type="Proteomes" id="UP000017861">
    <property type="component" value="Unassembled WGS sequence"/>
</dbReference>
<dbReference type="VEuPathDB" id="TriTrypDB:TCDM_06874"/>
<dbReference type="Gene3D" id="3.30.200.20">
    <property type="entry name" value="Phosphorylase Kinase, domain 1"/>
    <property type="match status" value="1"/>
</dbReference>
<evidence type="ECO:0000313" key="8">
    <source>
        <dbReference type="EMBL" id="ESS64870.1"/>
    </source>
</evidence>
<dbReference type="FunFam" id="1.10.510.10:FF:000624">
    <property type="entry name" value="Mitogen-activated protein kinase"/>
    <property type="match status" value="1"/>
</dbReference>
<dbReference type="PROSITE" id="PS00108">
    <property type="entry name" value="PROTEIN_KINASE_ST"/>
    <property type="match status" value="1"/>
</dbReference>
<dbReference type="AlphaFoldDB" id="V5AVM7"/>
<evidence type="ECO:0000256" key="3">
    <source>
        <dbReference type="ARBA" id="ARBA00022741"/>
    </source>
</evidence>
<dbReference type="SUPFAM" id="SSF56112">
    <property type="entry name" value="Protein kinase-like (PK-like)"/>
    <property type="match status" value="1"/>
</dbReference>
<accession>V5AVM7</accession>
<organism evidence="8 9">
    <name type="scientific">Trypanosoma cruzi Dm28c</name>
    <dbReference type="NCBI Taxonomy" id="1416333"/>
    <lineage>
        <taxon>Eukaryota</taxon>
        <taxon>Discoba</taxon>
        <taxon>Euglenozoa</taxon>
        <taxon>Kinetoplastea</taxon>
        <taxon>Metakinetoplastina</taxon>
        <taxon>Trypanosomatida</taxon>
        <taxon>Trypanosomatidae</taxon>
        <taxon>Trypanosoma</taxon>
        <taxon>Schizotrypanum</taxon>
    </lineage>
</organism>
<dbReference type="SMART" id="SM00220">
    <property type="entry name" value="S_TKc"/>
    <property type="match status" value="1"/>
</dbReference>
<keyword evidence="4 8" id="KW-0418">Kinase</keyword>
<evidence type="ECO:0000313" key="9">
    <source>
        <dbReference type="Proteomes" id="UP000017861"/>
    </source>
</evidence>
<feature type="region of interest" description="Disordered" evidence="6">
    <location>
        <begin position="162"/>
        <end position="191"/>
    </location>
</feature>
<dbReference type="InterPro" id="IPR000719">
    <property type="entry name" value="Prot_kinase_dom"/>
</dbReference>
<dbReference type="OrthoDB" id="276851at2759"/>
<name>V5AVM7_TRYCR</name>
<dbReference type="PROSITE" id="PS50011">
    <property type="entry name" value="PROTEIN_KINASE_DOM"/>
    <property type="match status" value="1"/>
</dbReference>
<keyword evidence="3" id="KW-0547">Nucleotide-binding</keyword>
<evidence type="ECO:0000256" key="6">
    <source>
        <dbReference type="SAM" id="MobiDB-lite"/>
    </source>
</evidence>
<dbReference type="Gene3D" id="1.10.510.10">
    <property type="entry name" value="Transferase(Phosphotransferase) domain 1"/>
    <property type="match status" value="1"/>
</dbReference>
<dbReference type="Pfam" id="PF00069">
    <property type="entry name" value="Pkinase"/>
    <property type="match status" value="1"/>
</dbReference>
<comment type="caution">
    <text evidence="8">The sequence shown here is derived from an EMBL/GenBank/DDBJ whole genome shotgun (WGS) entry which is preliminary data.</text>
</comment>
<evidence type="ECO:0000256" key="5">
    <source>
        <dbReference type="ARBA" id="ARBA00022840"/>
    </source>
</evidence>
<keyword evidence="1" id="KW-0723">Serine/threonine-protein kinase</keyword>
<evidence type="ECO:0000256" key="4">
    <source>
        <dbReference type="ARBA" id="ARBA00022777"/>
    </source>
</evidence>
<dbReference type="GO" id="GO:0005524">
    <property type="term" value="F:ATP binding"/>
    <property type="evidence" value="ECO:0007669"/>
    <property type="project" value="UniProtKB-KW"/>
</dbReference>
<sequence>MRRGRNFRRFLSCGHGTRRLLPLQKGRTVLSVLQRTMTWWKNFHMSPPEEYNDPSLSKEERLDIYESHTTVAVKKLRQLFEQNRPRMWLCATREIQLMMAFKHENVMSALDFFIPLGDCERMTYESVEYLRHNFDSVYIVMKKMEYTLREVLESSVFTTTDTQDEGGKLSNGKITSSAGTEKHDDGAHDDINKSTARRNERIARCPQTHLVLHPLARDYRMFILYQLLRGVGYMHLCLVIHRDIKPENIMLDRNYNTRVCDFGQGRDAVATELDGVLQTFLDNCTQWYAAPETLTLANVSSPSGFVDQKTLHAADVWSIGCIAAEMLIGRPLFYCRHRGGLGQLNAIMDVLGKIPEEAAERILQHRDEDTQKLFESVMRREMQQHLHKPSTLRSLLQSPYGDVDEEEIRLIERLLCYDPSQRITIQEALQSNYFINEGYEPVIDPDDTATHVRAVEAKEVVDAVRGRRFLWSLFLKHHPEVEELMRVLEIRRNSSSTDSTEFPPPACV</sequence>
<dbReference type="InterPro" id="IPR011009">
    <property type="entry name" value="Kinase-like_dom_sf"/>
</dbReference>
<feature type="compositionally biased region" description="Basic and acidic residues" evidence="6">
    <location>
        <begin position="180"/>
        <end position="191"/>
    </location>
</feature>
<proteinExistence type="predicted"/>
<dbReference type="GO" id="GO:0004674">
    <property type="term" value="F:protein serine/threonine kinase activity"/>
    <property type="evidence" value="ECO:0007669"/>
    <property type="project" value="UniProtKB-KW"/>
</dbReference>
<feature type="domain" description="Protein kinase" evidence="7">
    <location>
        <begin position="7"/>
        <end position="435"/>
    </location>
</feature>
<keyword evidence="5" id="KW-0067">ATP-binding</keyword>
<evidence type="ECO:0000259" key="7">
    <source>
        <dbReference type="PROSITE" id="PS50011"/>
    </source>
</evidence>
<evidence type="ECO:0000256" key="1">
    <source>
        <dbReference type="ARBA" id="ARBA00022527"/>
    </source>
</evidence>
<reference evidence="8 9" key="1">
    <citation type="journal article" date="2014" name="Genome Announc.">
        <title>Trypanosoma cruzi Clone Dm28c Draft Genome Sequence.</title>
        <authorList>
            <person name="Grisard E.C."/>
            <person name="Teixeira S.M."/>
            <person name="de Almeida L.G."/>
            <person name="Stoco P.H."/>
            <person name="Gerber A.L."/>
            <person name="Talavera-Lopez C."/>
            <person name="Lima O.C."/>
            <person name="Andersson B."/>
            <person name="de Vasconcelos A.T."/>
        </authorList>
    </citation>
    <scope>NUCLEOTIDE SEQUENCE [LARGE SCALE GENOMIC DNA]</scope>
    <source>
        <strain evidence="8 9">Dm28c</strain>
    </source>
</reference>
<dbReference type="PANTHER" id="PTHR24055">
    <property type="entry name" value="MITOGEN-ACTIVATED PROTEIN KINASE"/>
    <property type="match status" value="1"/>
</dbReference>
<keyword evidence="2" id="KW-0808">Transferase</keyword>